<name>A0A7M5WJS0_9CNID</name>
<protein>
    <submittedName>
        <fullName evidence="1">Uncharacterized protein</fullName>
    </submittedName>
</protein>
<organism evidence="1 2">
    <name type="scientific">Clytia hemisphaerica</name>
    <dbReference type="NCBI Taxonomy" id="252671"/>
    <lineage>
        <taxon>Eukaryota</taxon>
        <taxon>Metazoa</taxon>
        <taxon>Cnidaria</taxon>
        <taxon>Hydrozoa</taxon>
        <taxon>Hydroidolina</taxon>
        <taxon>Leptothecata</taxon>
        <taxon>Obeliida</taxon>
        <taxon>Clytiidae</taxon>
        <taxon>Clytia</taxon>
    </lineage>
</organism>
<dbReference type="EnsemblMetazoa" id="CLYHEMT005462.1">
    <property type="protein sequence ID" value="CLYHEMP005462.1"/>
    <property type="gene ID" value="CLYHEMG005462"/>
</dbReference>
<dbReference type="AlphaFoldDB" id="A0A7M5WJS0"/>
<keyword evidence="2" id="KW-1185">Reference proteome</keyword>
<reference evidence="1" key="1">
    <citation type="submission" date="2021-01" db="UniProtKB">
        <authorList>
            <consortium name="EnsemblMetazoa"/>
        </authorList>
    </citation>
    <scope>IDENTIFICATION</scope>
</reference>
<accession>A0A7M5WJS0</accession>
<evidence type="ECO:0000313" key="1">
    <source>
        <dbReference type="EnsemblMetazoa" id="CLYHEMP005462.1"/>
    </source>
</evidence>
<sequence>MFFPENETLNLLVTPHRGDDFEAEIAFRNLNHLHSVPFTVEGYEPSHLLFPTLMQKYLTGSRAEYLYTYQSDYDYLYEIGPGLVYDFREKQHVDPPGSFYWKATENPGFYTIEDENGRFLYSHIVQQKLAPLFLTGQEPHIKHKYNFEDTSRSNATISYSNKDFVIGLRLAEWPKEILQAFPIPDAMVKLKNIPLFLIAKSFPESPLSC</sequence>
<proteinExistence type="predicted"/>
<dbReference type="Proteomes" id="UP000594262">
    <property type="component" value="Unplaced"/>
</dbReference>
<evidence type="ECO:0000313" key="2">
    <source>
        <dbReference type="Proteomes" id="UP000594262"/>
    </source>
</evidence>